<dbReference type="InterPro" id="IPR046350">
    <property type="entry name" value="Cystatin_sf"/>
</dbReference>
<dbReference type="Pfam" id="PF00031">
    <property type="entry name" value="Cystatin"/>
    <property type="match status" value="1"/>
</dbReference>
<protein>
    <recommendedName>
        <fullName evidence="2">Cystatin domain-containing protein</fullName>
    </recommendedName>
</protein>
<sequence length="119" mass="13120">MFTKAFILLFVGVCFANGQLAGGKFEVDPNDQEIRSLLQKALSSKNSNASSEPQRIVRVISAEGQVVSGNIYTIRYVSEGIDSGIQIQCQIKLHSQPWVSDTPKVVSNQCVPVETPRFY</sequence>
<dbReference type="Gene3D" id="3.10.450.10">
    <property type="match status" value="1"/>
</dbReference>
<dbReference type="GO" id="GO:0004869">
    <property type="term" value="F:cysteine-type endopeptidase inhibitor activity"/>
    <property type="evidence" value="ECO:0007669"/>
    <property type="project" value="InterPro"/>
</dbReference>
<gene>
    <name evidence="3" type="ORF">NEZAVI_LOCUS14760</name>
</gene>
<reference evidence="3" key="1">
    <citation type="submission" date="2022-01" db="EMBL/GenBank/DDBJ databases">
        <authorList>
            <person name="King R."/>
        </authorList>
    </citation>
    <scope>NUCLEOTIDE SEQUENCE</scope>
</reference>
<dbReference type="SMART" id="SM00043">
    <property type="entry name" value="CY"/>
    <property type="match status" value="1"/>
</dbReference>
<evidence type="ECO:0000313" key="3">
    <source>
        <dbReference type="EMBL" id="CAH1406924.1"/>
    </source>
</evidence>
<name>A0A9P0HSA7_NEZVI</name>
<keyword evidence="4" id="KW-1185">Reference proteome</keyword>
<proteinExistence type="predicted"/>
<evidence type="ECO:0000259" key="2">
    <source>
        <dbReference type="SMART" id="SM00043"/>
    </source>
</evidence>
<feature type="chain" id="PRO_5040226710" description="Cystatin domain-containing protein" evidence="1">
    <location>
        <begin position="17"/>
        <end position="119"/>
    </location>
</feature>
<feature type="domain" description="Cystatin" evidence="2">
    <location>
        <begin position="19"/>
        <end position="111"/>
    </location>
</feature>
<dbReference type="OrthoDB" id="6357437at2759"/>
<dbReference type="CDD" id="cd00042">
    <property type="entry name" value="CY"/>
    <property type="match status" value="1"/>
</dbReference>
<dbReference type="InterPro" id="IPR000010">
    <property type="entry name" value="Cystatin_dom"/>
</dbReference>
<dbReference type="SUPFAM" id="SSF54403">
    <property type="entry name" value="Cystatin/monellin"/>
    <property type="match status" value="1"/>
</dbReference>
<dbReference type="Proteomes" id="UP001152798">
    <property type="component" value="Chromosome 7"/>
</dbReference>
<accession>A0A9P0HSA7</accession>
<dbReference type="AlphaFoldDB" id="A0A9P0HSA7"/>
<dbReference type="EMBL" id="OV725083">
    <property type="protein sequence ID" value="CAH1406924.1"/>
    <property type="molecule type" value="Genomic_DNA"/>
</dbReference>
<keyword evidence="1" id="KW-0732">Signal</keyword>
<feature type="signal peptide" evidence="1">
    <location>
        <begin position="1"/>
        <end position="16"/>
    </location>
</feature>
<evidence type="ECO:0000256" key="1">
    <source>
        <dbReference type="SAM" id="SignalP"/>
    </source>
</evidence>
<organism evidence="3 4">
    <name type="scientific">Nezara viridula</name>
    <name type="common">Southern green stink bug</name>
    <name type="synonym">Cimex viridulus</name>
    <dbReference type="NCBI Taxonomy" id="85310"/>
    <lineage>
        <taxon>Eukaryota</taxon>
        <taxon>Metazoa</taxon>
        <taxon>Ecdysozoa</taxon>
        <taxon>Arthropoda</taxon>
        <taxon>Hexapoda</taxon>
        <taxon>Insecta</taxon>
        <taxon>Pterygota</taxon>
        <taxon>Neoptera</taxon>
        <taxon>Paraneoptera</taxon>
        <taxon>Hemiptera</taxon>
        <taxon>Heteroptera</taxon>
        <taxon>Panheteroptera</taxon>
        <taxon>Pentatomomorpha</taxon>
        <taxon>Pentatomoidea</taxon>
        <taxon>Pentatomidae</taxon>
        <taxon>Pentatominae</taxon>
        <taxon>Nezara</taxon>
    </lineage>
</organism>
<evidence type="ECO:0000313" key="4">
    <source>
        <dbReference type="Proteomes" id="UP001152798"/>
    </source>
</evidence>